<name>A0A0E9T263_ANGAN</name>
<accession>A0A0E9T263</accession>
<reference evidence="1" key="1">
    <citation type="submission" date="2014-11" db="EMBL/GenBank/DDBJ databases">
        <authorList>
            <person name="Amaro Gonzalez C."/>
        </authorList>
    </citation>
    <scope>NUCLEOTIDE SEQUENCE</scope>
</reference>
<reference evidence="1" key="2">
    <citation type="journal article" date="2015" name="Fish Shellfish Immunol.">
        <title>Early steps in the European eel (Anguilla anguilla)-Vibrio vulnificus interaction in the gills: Role of the RtxA13 toxin.</title>
        <authorList>
            <person name="Callol A."/>
            <person name="Pajuelo D."/>
            <person name="Ebbesson L."/>
            <person name="Teles M."/>
            <person name="MacKenzie S."/>
            <person name="Amaro C."/>
        </authorList>
    </citation>
    <scope>NUCLEOTIDE SEQUENCE</scope>
</reference>
<dbReference type="AlphaFoldDB" id="A0A0E9T263"/>
<evidence type="ECO:0000313" key="1">
    <source>
        <dbReference type="EMBL" id="JAH47716.1"/>
    </source>
</evidence>
<proteinExistence type="predicted"/>
<organism evidence="1">
    <name type="scientific">Anguilla anguilla</name>
    <name type="common">European freshwater eel</name>
    <name type="synonym">Muraena anguilla</name>
    <dbReference type="NCBI Taxonomy" id="7936"/>
    <lineage>
        <taxon>Eukaryota</taxon>
        <taxon>Metazoa</taxon>
        <taxon>Chordata</taxon>
        <taxon>Craniata</taxon>
        <taxon>Vertebrata</taxon>
        <taxon>Euteleostomi</taxon>
        <taxon>Actinopterygii</taxon>
        <taxon>Neopterygii</taxon>
        <taxon>Teleostei</taxon>
        <taxon>Anguilliformes</taxon>
        <taxon>Anguillidae</taxon>
        <taxon>Anguilla</taxon>
    </lineage>
</organism>
<sequence>MVNCLIDGQCADYLDSEPGCLKAGRQREEGKTEEELTDSQLGIVYCVLCLVVNCEQKSRVAAVK</sequence>
<dbReference type="EMBL" id="GBXM01060861">
    <property type="protein sequence ID" value="JAH47716.1"/>
    <property type="molecule type" value="Transcribed_RNA"/>
</dbReference>
<protein>
    <submittedName>
        <fullName evidence="1">Uncharacterized protein</fullName>
    </submittedName>
</protein>